<dbReference type="EMBL" id="SLXV01000005">
    <property type="protein sequence ID" value="TCP69842.1"/>
    <property type="molecule type" value="Genomic_DNA"/>
</dbReference>
<evidence type="ECO:0000256" key="1">
    <source>
        <dbReference type="SAM" id="Phobius"/>
    </source>
</evidence>
<reference evidence="2 3" key="1">
    <citation type="submission" date="2019-03" db="EMBL/GenBank/DDBJ databases">
        <title>Genomic Encyclopedia of Type Strains, Phase IV (KMG-IV): sequencing the most valuable type-strain genomes for metagenomic binning, comparative biology and taxonomic classification.</title>
        <authorList>
            <person name="Goeker M."/>
        </authorList>
    </citation>
    <scope>NUCLEOTIDE SEQUENCE [LARGE SCALE GENOMIC DNA]</scope>
    <source>
        <strain evidence="2 3">DSM 46831</strain>
    </source>
</reference>
<organism evidence="2 3">
    <name type="scientific">Baia soyae</name>
    <dbReference type="NCBI Taxonomy" id="1544746"/>
    <lineage>
        <taxon>Bacteria</taxon>
        <taxon>Bacillati</taxon>
        <taxon>Bacillota</taxon>
        <taxon>Bacilli</taxon>
        <taxon>Bacillales</taxon>
        <taxon>Thermoactinomycetaceae</taxon>
        <taxon>Baia</taxon>
    </lineage>
</organism>
<gene>
    <name evidence="2" type="ORF">EDD57_10525</name>
</gene>
<feature type="transmembrane region" description="Helical" evidence="1">
    <location>
        <begin position="6"/>
        <end position="25"/>
    </location>
</feature>
<dbReference type="OrthoDB" id="1846546at2"/>
<evidence type="ECO:0008006" key="4">
    <source>
        <dbReference type="Google" id="ProtNLM"/>
    </source>
</evidence>
<protein>
    <recommendedName>
        <fullName evidence="4">YIEGIA protein</fullName>
    </recommendedName>
</protein>
<dbReference type="InterPro" id="IPR025918">
    <property type="entry name" value="YIEGIA"/>
</dbReference>
<keyword evidence="1" id="KW-0812">Transmembrane</keyword>
<comment type="caution">
    <text evidence="2">The sequence shown here is derived from an EMBL/GenBank/DDBJ whole genome shotgun (WGS) entry which is preliminary data.</text>
</comment>
<dbReference type="Pfam" id="PF14045">
    <property type="entry name" value="YIEGIA"/>
    <property type="match status" value="1"/>
</dbReference>
<dbReference type="RefSeq" id="WP_131847946.1">
    <property type="nucleotide sequence ID" value="NZ_SLXV01000005.1"/>
</dbReference>
<keyword evidence="3" id="KW-1185">Reference proteome</keyword>
<feature type="transmembrane region" description="Helical" evidence="1">
    <location>
        <begin position="120"/>
        <end position="148"/>
    </location>
</feature>
<keyword evidence="1" id="KW-1133">Transmembrane helix</keyword>
<evidence type="ECO:0000313" key="2">
    <source>
        <dbReference type="EMBL" id="TCP69842.1"/>
    </source>
</evidence>
<proteinExistence type="predicted"/>
<accession>A0A4V2SYD6</accession>
<name>A0A4V2SYD6_9BACL</name>
<feature type="transmembrane region" description="Helical" evidence="1">
    <location>
        <begin position="37"/>
        <end position="61"/>
    </location>
</feature>
<dbReference type="Proteomes" id="UP000294746">
    <property type="component" value="Unassembled WGS sequence"/>
</dbReference>
<sequence>MNLDHLMVAVIISGLAGVCTRIYLLQTDYRQYPTYPHGYIIHLALGIIAAGLGSVAIPALIKKDFTAFTFLALAAQQFRDVRNMERTMLSKIDQMELVPRGVSYIEGIAMVFEGRNYLTIASALLTSFTVIMWNATVGVIVGVVCVICSRFFMSGKMLNSIVDIREAKLRLDGASLYVEDIYLMNVGLSSDKKAIMENGIGMILTPKDASSRITLSNVGQRQAILHDVSTVLGVYRDTGEPALTPLGKLDLKDGRLGLLLLPQDRNVQTSIDIIGKVPVLESAMKKPLQANASRGGTS</sequence>
<dbReference type="AlphaFoldDB" id="A0A4V2SYD6"/>
<keyword evidence="1" id="KW-0472">Membrane</keyword>
<evidence type="ECO:0000313" key="3">
    <source>
        <dbReference type="Proteomes" id="UP000294746"/>
    </source>
</evidence>